<name>A0A8S5V0G9_9CAUD</name>
<feature type="transmembrane region" description="Helical" evidence="1">
    <location>
        <begin position="34"/>
        <end position="52"/>
    </location>
</feature>
<organism evidence="2">
    <name type="scientific">Podoviridae sp. ctJDl18</name>
    <dbReference type="NCBI Taxonomy" id="2825242"/>
    <lineage>
        <taxon>Viruses</taxon>
        <taxon>Duplodnaviria</taxon>
        <taxon>Heunggongvirae</taxon>
        <taxon>Uroviricota</taxon>
        <taxon>Caudoviricetes</taxon>
    </lineage>
</organism>
<protein>
    <submittedName>
        <fullName evidence="2">Uncharacterized protein</fullName>
    </submittedName>
</protein>
<proteinExistence type="predicted"/>
<dbReference type="EMBL" id="BK016178">
    <property type="protein sequence ID" value="DAG00205.1"/>
    <property type="molecule type" value="Genomic_DNA"/>
</dbReference>
<keyword evidence="1" id="KW-1133">Transmembrane helix</keyword>
<feature type="transmembrane region" description="Helical" evidence="1">
    <location>
        <begin position="6"/>
        <end position="22"/>
    </location>
</feature>
<evidence type="ECO:0000313" key="2">
    <source>
        <dbReference type="EMBL" id="DAG00205.1"/>
    </source>
</evidence>
<keyword evidence="1" id="KW-0812">Transmembrane</keyword>
<accession>A0A8S5V0G9</accession>
<sequence>MDILIFLVKLGTVLYIITFLYMMKNGYMDDDPKWLKILILLIIVFVIVYKIVKIIMGI</sequence>
<reference evidence="2" key="1">
    <citation type="journal article" date="2021" name="Proc. Natl. Acad. Sci. U.S.A.">
        <title>A Catalog of Tens of Thousands of Viruses from Human Metagenomes Reveals Hidden Associations with Chronic Diseases.</title>
        <authorList>
            <person name="Tisza M.J."/>
            <person name="Buck C.B."/>
        </authorList>
    </citation>
    <scope>NUCLEOTIDE SEQUENCE</scope>
    <source>
        <strain evidence="2">CtJDl18</strain>
    </source>
</reference>
<keyword evidence="1" id="KW-0472">Membrane</keyword>
<evidence type="ECO:0000256" key="1">
    <source>
        <dbReference type="SAM" id="Phobius"/>
    </source>
</evidence>